<sequence length="78" mass="9218">MNPLYIYVFVKGGRVFLVTCNLLSDGVADDNYKIVKNKEVNFFRNLGRWGQCFRPYSYLLMKFPPKRSHNKLDHLIFA</sequence>
<comment type="caution">
    <text evidence="1">The sequence shown here is derived from an EMBL/GenBank/DDBJ whole genome shotgun (WGS) entry which is preliminary data.</text>
</comment>
<dbReference type="Proteomes" id="UP000249782">
    <property type="component" value="Unassembled WGS sequence"/>
</dbReference>
<dbReference type="EMBL" id="QLOE01000004">
    <property type="protein sequence ID" value="RAO79231.1"/>
    <property type="molecule type" value="Genomic_DNA"/>
</dbReference>
<keyword evidence="2" id="KW-1185">Reference proteome</keyword>
<name>A0A328PDH8_9EURY</name>
<evidence type="ECO:0000313" key="1">
    <source>
        <dbReference type="EMBL" id="RAO79231.1"/>
    </source>
</evidence>
<dbReference type="AlphaFoldDB" id="A0A328PDH8"/>
<accession>A0A328PDH8</accession>
<gene>
    <name evidence="1" type="ORF">DPC56_04750</name>
</gene>
<protein>
    <submittedName>
        <fullName evidence="1">Uncharacterized protein</fullName>
    </submittedName>
</protein>
<organism evidence="1 2">
    <name type="scientific">Methanothermobacter tenebrarum</name>
    <dbReference type="NCBI Taxonomy" id="680118"/>
    <lineage>
        <taxon>Archaea</taxon>
        <taxon>Methanobacteriati</taxon>
        <taxon>Methanobacteriota</taxon>
        <taxon>Methanomada group</taxon>
        <taxon>Methanobacteria</taxon>
        <taxon>Methanobacteriales</taxon>
        <taxon>Methanobacteriaceae</taxon>
        <taxon>Methanothermobacter</taxon>
    </lineage>
</organism>
<reference evidence="1 2" key="1">
    <citation type="submission" date="2018-06" db="EMBL/GenBank/DDBJ databases">
        <title>Draft genome sequence of hyperthermophilic methanogen Methanothermobacter tenebrarum sp. MCM-B 1447.</title>
        <authorList>
            <person name="Pore S.D."/>
            <person name="Dagar S."/>
            <person name="Dhakephalkar P.K."/>
        </authorList>
    </citation>
    <scope>NUCLEOTIDE SEQUENCE [LARGE SCALE GENOMIC DNA]</scope>
    <source>
        <strain evidence="1 2">MCM B 1447</strain>
    </source>
</reference>
<evidence type="ECO:0000313" key="2">
    <source>
        <dbReference type="Proteomes" id="UP000249782"/>
    </source>
</evidence>
<proteinExistence type="predicted"/>